<dbReference type="CDD" id="cd08760">
    <property type="entry name" value="Cyt_b561_FRRS1_like"/>
    <property type="match status" value="1"/>
</dbReference>
<protein>
    <recommendedName>
        <fullName evidence="3">Cytochrome b561 and DOMON domain-containing protein</fullName>
    </recommendedName>
</protein>
<dbReference type="Proteomes" id="UP001227230">
    <property type="component" value="Chromosome 12"/>
</dbReference>
<evidence type="ECO:0000313" key="2">
    <source>
        <dbReference type="Proteomes" id="UP001227230"/>
    </source>
</evidence>
<dbReference type="EMBL" id="CP126659">
    <property type="protein sequence ID" value="WKA00335.1"/>
    <property type="molecule type" value="Genomic_DNA"/>
</dbReference>
<keyword evidence="2" id="KW-1185">Reference proteome</keyword>
<dbReference type="PANTHER" id="PTHR23130">
    <property type="entry name" value="CYTOCHROME B561 AND DOMON DOMAIN-CONTAINING PROTEIN"/>
    <property type="match status" value="1"/>
</dbReference>
<proteinExistence type="predicted"/>
<accession>A0ABY9CYU9</accession>
<reference evidence="1 2" key="1">
    <citation type="journal article" date="2023" name="Hortic Res">
        <title>The complete reference genome for grapevine (Vitis vinifera L.) genetics and breeding.</title>
        <authorList>
            <person name="Shi X."/>
            <person name="Cao S."/>
            <person name="Wang X."/>
            <person name="Huang S."/>
            <person name="Wang Y."/>
            <person name="Liu Z."/>
            <person name="Liu W."/>
            <person name="Leng X."/>
            <person name="Peng Y."/>
            <person name="Wang N."/>
            <person name="Wang Y."/>
            <person name="Ma Z."/>
            <person name="Xu X."/>
            <person name="Zhang F."/>
            <person name="Xue H."/>
            <person name="Zhong H."/>
            <person name="Wang Y."/>
            <person name="Zhang K."/>
            <person name="Velt A."/>
            <person name="Avia K."/>
            <person name="Holtgrawe D."/>
            <person name="Grimplet J."/>
            <person name="Matus J.T."/>
            <person name="Ware D."/>
            <person name="Wu X."/>
            <person name="Wang H."/>
            <person name="Liu C."/>
            <person name="Fang Y."/>
            <person name="Rustenholz C."/>
            <person name="Cheng Z."/>
            <person name="Xiao H."/>
            <person name="Zhou Y."/>
        </authorList>
    </citation>
    <scope>NUCLEOTIDE SEQUENCE [LARGE SCALE GENOMIC DNA]</scope>
    <source>
        <strain evidence="2">cv. Pinot noir / PN40024</strain>
        <tissue evidence="1">Leaf</tissue>
    </source>
</reference>
<gene>
    <name evidence="1" type="ORF">VitviT2T_018699</name>
</gene>
<organism evidence="1 2">
    <name type="scientific">Vitis vinifera</name>
    <name type="common">Grape</name>
    <dbReference type="NCBI Taxonomy" id="29760"/>
    <lineage>
        <taxon>Eukaryota</taxon>
        <taxon>Viridiplantae</taxon>
        <taxon>Streptophyta</taxon>
        <taxon>Embryophyta</taxon>
        <taxon>Tracheophyta</taxon>
        <taxon>Spermatophyta</taxon>
        <taxon>Magnoliopsida</taxon>
        <taxon>eudicotyledons</taxon>
        <taxon>Gunneridae</taxon>
        <taxon>Pentapetalae</taxon>
        <taxon>rosids</taxon>
        <taxon>Vitales</taxon>
        <taxon>Vitaceae</taxon>
        <taxon>Viteae</taxon>
        <taxon>Vitis</taxon>
    </lineage>
</organism>
<sequence>MPMTVSLLLRLPNNLHHRMLGQVDFINGGPSMPGYNSGVNNTGDLETRHGDMGLIAWDVLLPSGAIIPRYFKHHDPQWFYLHISIQIVGFLPGLATVVAGRTLYNGLESYRIPKFKIHRPLGSLVFFLGILQAGQDIQTAQVLELVTSLGRETCSHLGSSEYCDWTLSGRSRLGVEDRIWVSCDNRNPSFLSATNKVFGSGYNAHCLSRLKESLDYFISSNLVLKMGHLKSALDAKVRYQKEYVQDMV</sequence>
<dbReference type="PANTHER" id="PTHR23130:SF115">
    <property type="entry name" value="OS01G0680900 PROTEIN"/>
    <property type="match status" value="1"/>
</dbReference>
<evidence type="ECO:0008006" key="3">
    <source>
        <dbReference type="Google" id="ProtNLM"/>
    </source>
</evidence>
<name>A0ABY9CYU9_VITVI</name>
<evidence type="ECO:0000313" key="1">
    <source>
        <dbReference type="EMBL" id="WKA00335.1"/>
    </source>
</evidence>
<dbReference type="Gene3D" id="1.20.120.1770">
    <property type="match status" value="1"/>
</dbReference>